<feature type="transmembrane region" description="Helical" evidence="2">
    <location>
        <begin position="139"/>
        <end position="168"/>
    </location>
</feature>
<accession>A0A165F2C1</accession>
<dbReference type="OrthoDB" id="21151at2759"/>
<dbReference type="Proteomes" id="UP000077266">
    <property type="component" value="Unassembled WGS sequence"/>
</dbReference>
<protein>
    <submittedName>
        <fullName evidence="3">Uncharacterized protein</fullName>
    </submittedName>
</protein>
<dbReference type="AlphaFoldDB" id="A0A165F2C1"/>
<feature type="compositionally biased region" description="Polar residues" evidence="1">
    <location>
        <begin position="730"/>
        <end position="739"/>
    </location>
</feature>
<evidence type="ECO:0000256" key="2">
    <source>
        <dbReference type="SAM" id="Phobius"/>
    </source>
</evidence>
<gene>
    <name evidence="3" type="ORF">EXIGLDRAFT_722919</name>
</gene>
<proteinExistence type="predicted"/>
<feature type="compositionally biased region" description="Polar residues" evidence="1">
    <location>
        <begin position="351"/>
        <end position="360"/>
    </location>
</feature>
<sequence length="911" mass="98920">MAEALFEDGDEHPIELYLREASELVDDGALIPGGLHSFSHDRDPFQTDSPAARLVQSALKLIQPLMTVHTPSNATAQRELAERLKYLVISSSLLSTSLATHHSPRRGSGWRTPSLPSMAFTQLDGQQPLEHRPWSPLQLAVAAVTPVVLMAGHFTLGFFLALVFGIMYSISRAQDMVTHHAQRPSHLVQTIASVEALIAAGAFWDTVVTEGFSVLDREERSIASSPTAVDSQVSLRVALMSTLNTTDTQCDNIRNLFVPLTSPTALSQLSEMYAPPATKPSVLSRPLSPELSRRLSYNHLANNGRPHTLRLSISRSHESLSHIRGQSASATMGRANRASWYGPQSSSAPYLSGLSGTATMPHSPLSKREKRRSALPALFIGSRPWKGGSPISPARHDALEQAESSSLPSFSPGGEDQFSTPPSLARRNSARAGLTFNSHRFMNDSISEHPNGHIPLTPVSAPRSPVSRPMNPAPSTPSPSSSRFTTMPRSTPTGSSAALRQTLEATLASRRYAVAHLLALRFEEEPEQEEDDFVLIPEERDDEAYWEDVRSVVDLLATALEEATARMVEALEESEHDAALVSQPSPVRNGLDLPPPSASFADRLLFPPGLHPTPGDSFAPGPSNLARLAGHMDSIVESMGNVKENLSELADAIRAYQLAQLAGDDSPDASDPRANELRSQTLTCYERLRRELGIALRECERSRAPLQSALWPPATVSRRSFDDAPELTASEGSASSCDSGLSHDSPEPPRPHVLLASPELELPGLARDDDASAHLLRDTSAAHLPAPGIEQVFEASSGSPGSAAPLRERSKLSRTERIELAKAKREENSTKRQSLIAALGFNFEEMQEQMLDKEARDTWGPGTAVVDELKDAIWRVGERRRRLVEGHSPAADPHGPMQILDQHAPALEPLL</sequence>
<feature type="region of interest" description="Disordered" evidence="1">
    <location>
        <begin position="442"/>
        <end position="497"/>
    </location>
</feature>
<keyword evidence="2" id="KW-1133">Transmembrane helix</keyword>
<organism evidence="3 4">
    <name type="scientific">Exidia glandulosa HHB12029</name>
    <dbReference type="NCBI Taxonomy" id="1314781"/>
    <lineage>
        <taxon>Eukaryota</taxon>
        <taxon>Fungi</taxon>
        <taxon>Dikarya</taxon>
        <taxon>Basidiomycota</taxon>
        <taxon>Agaricomycotina</taxon>
        <taxon>Agaricomycetes</taxon>
        <taxon>Auriculariales</taxon>
        <taxon>Exidiaceae</taxon>
        <taxon>Exidia</taxon>
    </lineage>
</organism>
<evidence type="ECO:0000256" key="1">
    <source>
        <dbReference type="SAM" id="MobiDB-lite"/>
    </source>
</evidence>
<name>A0A165F2C1_EXIGL</name>
<reference evidence="3 4" key="1">
    <citation type="journal article" date="2016" name="Mol. Biol. Evol.">
        <title>Comparative Genomics of Early-Diverging Mushroom-Forming Fungi Provides Insights into the Origins of Lignocellulose Decay Capabilities.</title>
        <authorList>
            <person name="Nagy L.G."/>
            <person name="Riley R."/>
            <person name="Tritt A."/>
            <person name="Adam C."/>
            <person name="Daum C."/>
            <person name="Floudas D."/>
            <person name="Sun H."/>
            <person name="Yadav J.S."/>
            <person name="Pangilinan J."/>
            <person name="Larsson K.H."/>
            <person name="Matsuura K."/>
            <person name="Barry K."/>
            <person name="Labutti K."/>
            <person name="Kuo R."/>
            <person name="Ohm R.A."/>
            <person name="Bhattacharya S.S."/>
            <person name="Shirouzu T."/>
            <person name="Yoshinaga Y."/>
            <person name="Martin F.M."/>
            <person name="Grigoriev I.V."/>
            <person name="Hibbett D.S."/>
        </authorList>
    </citation>
    <scope>NUCLEOTIDE SEQUENCE [LARGE SCALE GENOMIC DNA]</scope>
    <source>
        <strain evidence="3 4">HHB12029</strain>
    </source>
</reference>
<dbReference type="STRING" id="1314781.A0A165F2C1"/>
<feature type="compositionally biased region" description="Low complexity" evidence="1">
    <location>
        <begin position="458"/>
        <end position="469"/>
    </location>
</feature>
<evidence type="ECO:0000313" key="3">
    <source>
        <dbReference type="EMBL" id="KZV88223.1"/>
    </source>
</evidence>
<feature type="region of interest" description="Disordered" evidence="1">
    <location>
        <begin position="792"/>
        <end position="811"/>
    </location>
</feature>
<feature type="region of interest" description="Disordered" evidence="1">
    <location>
        <begin position="351"/>
        <end position="370"/>
    </location>
</feature>
<evidence type="ECO:0000313" key="4">
    <source>
        <dbReference type="Proteomes" id="UP000077266"/>
    </source>
</evidence>
<feature type="compositionally biased region" description="Low complexity" evidence="1">
    <location>
        <begin position="795"/>
        <end position="805"/>
    </location>
</feature>
<keyword evidence="4" id="KW-1185">Reference proteome</keyword>
<dbReference type="InParanoid" id="A0A165F2C1"/>
<feature type="compositionally biased region" description="Low complexity" evidence="1">
    <location>
        <begin position="478"/>
        <end position="493"/>
    </location>
</feature>
<dbReference type="EMBL" id="KV426105">
    <property type="protein sequence ID" value="KZV88223.1"/>
    <property type="molecule type" value="Genomic_DNA"/>
</dbReference>
<feature type="region of interest" description="Disordered" evidence="1">
    <location>
        <begin position="715"/>
        <end position="754"/>
    </location>
</feature>
<keyword evidence="2" id="KW-0472">Membrane</keyword>
<keyword evidence="2" id="KW-0812">Transmembrane</keyword>
<feature type="region of interest" description="Disordered" evidence="1">
    <location>
        <begin position="379"/>
        <end position="426"/>
    </location>
</feature>